<dbReference type="Gene3D" id="3.30.2010.10">
    <property type="entry name" value="Metalloproteases ('zincins'), catalytic domain"/>
    <property type="match status" value="1"/>
</dbReference>
<evidence type="ECO:0000256" key="3">
    <source>
        <dbReference type="ARBA" id="ARBA00022692"/>
    </source>
</evidence>
<dbReference type="RefSeq" id="WP_246971729.1">
    <property type="nucleotide sequence ID" value="NZ_CP095397.1"/>
</dbReference>
<evidence type="ECO:0000256" key="5">
    <source>
        <dbReference type="ARBA" id="ARBA00022801"/>
    </source>
</evidence>
<feature type="transmembrane region" description="Helical" evidence="11">
    <location>
        <begin position="12"/>
        <end position="45"/>
    </location>
</feature>
<keyword evidence="6 10" id="KW-0862">Zinc</keyword>
<keyword evidence="1" id="KW-1003">Cell membrane</keyword>
<dbReference type="PANTHER" id="PTHR43221">
    <property type="entry name" value="PROTEASE HTPX"/>
    <property type="match status" value="1"/>
</dbReference>
<dbReference type="EMBL" id="JBHSDJ010000129">
    <property type="protein sequence ID" value="MFC4248935.1"/>
    <property type="molecule type" value="Genomic_DNA"/>
</dbReference>
<evidence type="ECO:0000256" key="2">
    <source>
        <dbReference type="ARBA" id="ARBA00022670"/>
    </source>
</evidence>
<feature type="transmembrane region" description="Helical" evidence="11">
    <location>
        <begin position="106"/>
        <end position="131"/>
    </location>
</feature>
<dbReference type="Proteomes" id="UP001595821">
    <property type="component" value="Unassembled WGS sequence"/>
</dbReference>
<comment type="caution">
    <text evidence="13">The sequence shown here is derived from an EMBL/GenBank/DDBJ whole genome shotgun (WGS) entry which is preliminary data.</text>
</comment>
<dbReference type="GO" id="GO:0008237">
    <property type="term" value="F:metallopeptidase activity"/>
    <property type="evidence" value="ECO:0007669"/>
    <property type="project" value="UniProtKB-KW"/>
</dbReference>
<keyword evidence="9 11" id="KW-0472">Membrane</keyword>
<gene>
    <name evidence="13" type="ORF">ACFOZ7_18740</name>
</gene>
<keyword evidence="4" id="KW-0479">Metal-binding</keyword>
<evidence type="ECO:0000256" key="7">
    <source>
        <dbReference type="ARBA" id="ARBA00022989"/>
    </source>
</evidence>
<sequence>MNMYRLHLSLLVRMVVAVAILATVALVVALLVGILGGVLAFAVWGWVHSAFEGFASLPAISDVASVPPFLVAVGAVLGLILVVDWWPTIARYTAATHIFQPTPASLLATGWALGCLYLLVVEGSAAIVLLLETVAGLLLAFGLSAILTVVMMVSGARREVRHLRERLVDDSVPASEFDADLEATVARLAQLADVPAPDVYVTETDRPESFTLGSGETAVVAVSTGLLEALPGAELEAVLAHEVSHLANWDSRIMSAAMVPVLIADDWIDDDPRDVDDRFWNGVFGLLKSYGQFGVAILSRGREWHADAGAVALTGSPAALASALATLSDARATPTTDLRKWEQAVVALDVLPPAVDDLASGSFRTHPPTEDRIARLRRLAATER</sequence>
<organism evidence="13 14">
    <name type="scientific">Natribaculum luteum</name>
    <dbReference type="NCBI Taxonomy" id="1586232"/>
    <lineage>
        <taxon>Archaea</taxon>
        <taxon>Methanobacteriati</taxon>
        <taxon>Methanobacteriota</taxon>
        <taxon>Stenosarchaea group</taxon>
        <taxon>Halobacteria</taxon>
        <taxon>Halobacteriales</taxon>
        <taxon>Natrialbaceae</taxon>
        <taxon>Natribaculum</taxon>
    </lineage>
</organism>
<evidence type="ECO:0000313" key="13">
    <source>
        <dbReference type="EMBL" id="MFC4248935.1"/>
    </source>
</evidence>
<dbReference type="GO" id="GO:0006508">
    <property type="term" value="P:proteolysis"/>
    <property type="evidence" value="ECO:0007669"/>
    <property type="project" value="UniProtKB-KW"/>
</dbReference>
<accession>A0ABD5P3R0</accession>
<dbReference type="InterPro" id="IPR050083">
    <property type="entry name" value="HtpX_protease"/>
</dbReference>
<comment type="cofactor">
    <cofactor evidence="10">
        <name>Zn(2+)</name>
        <dbReference type="ChEBI" id="CHEBI:29105"/>
    </cofactor>
    <text evidence="10">Binds 1 zinc ion per subunit.</text>
</comment>
<keyword evidence="5 10" id="KW-0378">Hydrolase</keyword>
<feature type="domain" description="Peptidase M48" evidence="12">
    <location>
        <begin position="178"/>
        <end position="379"/>
    </location>
</feature>
<evidence type="ECO:0000256" key="8">
    <source>
        <dbReference type="ARBA" id="ARBA00023049"/>
    </source>
</evidence>
<comment type="similarity">
    <text evidence="10">Belongs to the peptidase M48 family.</text>
</comment>
<dbReference type="GO" id="GO:0046872">
    <property type="term" value="F:metal ion binding"/>
    <property type="evidence" value="ECO:0007669"/>
    <property type="project" value="UniProtKB-KW"/>
</dbReference>
<evidence type="ECO:0000256" key="1">
    <source>
        <dbReference type="ARBA" id="ARBA00022475"/>
    </source>
</evidence>
<protein>
    <submittedName>
        <fullName evidence="13">M48 family metalloprotease</fullName>
        <ecNumber evidence="13">3.4.24.-</ecNumber>
    </submittedName>
</protein>
<dbReference type="AlphaFoldDB" id="A0ABD5P3R0"/>
<dbReference type="GeneID" id="71852568"/>
<keyword evidence="2 10" id="KW-0645">Protease</keyword>
<keyword evidence="3 11" id="KW-0812">Transmembrane</keyword>
<evidence type="ECO:0000256" key="11">
    <source>
        <dbReference type="SAM" id="Phobius"/>
    </source>
</evidence>
<dbReference type="PANTHER" id="PTHR43221:SF2">
    <property type="entry name" value="PROTEASE HTPX HOMOLOG"/>
    <property type="match status" value="1"/>
</dbReference>
<evidence type="ECO:0000256" key="6">
    <source>
        <dbReference type="ARBA" id="ARBA00022833"/>
    </source>
</evidence>
<evidence type="ECO:0000256" key="4">
    <source>
        <dbReference type="ARBA" id="ARBA00022723"/>
    </source>
</evidence>
<evidence type="ECO:0000256" key="10">
    <source>
        <dbReference type="RuleBase" id="RU003983"/>
    </source>
</evidence>
<reference evidence="13 14" key="1">
    <citation type="journal article" date="2014" name="Int. J. Syst. Evol. Microbiol.">
        <title>Complete genome sequence of Corynebacterium casei LMG S-19264T (=DSM 44701T), isolated from a smear-ripened cheese.</title>
        <authorList>
            <consortium name="US DOE Joint Genome Institute (JGI-PGF)"/>
            <person name="Walter F."/>
            <person name="Albersmeier A."/>
            <person name="Kalinowski J."/>
            <person name="Ruckert C."/>
        </authorList>
    </citation>
    <scope>NUCLEOTIDE SEQUENCE [LARGE SCALE GENOMIC DNA]</scope>
    <source>
        <strain evidence="13 14">IBRC-M 10912</strain>
    </source>
</reference>
<feature type="transmembrane region" description="Helical" evidence="11">
    <location>
        <begin position="65"/>
        <end position="86"/>
    </location>
</feature>
<evidence type="ECO:0000313" key="14">
    <source>
        <dbReference type="Proteomes" id="UP001595821"/>
    </source>
</evidence>
<proteinExistence type="inferred from homology"/>
<evidence type="ECO:0000259" key="12">
    <source>
        <dbReference type="Pfam" id="PF01435"/>
    </source>
</evidence>
<evidence type="ECO:0000256" key="9">
    <source>
        <dbReference type="ARBA" id="ARBA00023136"/>
    </source>
</evidence>
<name>A0ABD5P3R0_9EURY</name>
<keyword evidence="7 11" id="KW-1133">Transmembrane helix</keyword>
<dbReference type="EC" id="3.4.24.-" evidence="13"/>
<keyword evidence="8 10" id="KW-0482">Metalloprotease</keyword>
<dbReference type="InterPro" id="IPR001915">
    <property type="entry name" value="Peptidase_M48"/>
</dbReference>
<feature type="transmembrane region" description="Helical" evidence="11">
    <location>
        <begin position="137"/>
        <end position="156"/>
    </location>
</feature>
<dbReference type="Pfam" id="PF01435">
    <property type="entry name" value="Peptidase_M48"/>
    <property type="match status" value="1"/>
</dbReference>